<dbReference type="Proteomes" id="UP000252770">
    <property type="component" value="Unassembled WGS sequence"/>
</dbReference>
<dbReference type="PANTHER" id="PTHR11705">
    <property type="entry name" value="PROTEASE FAMILY M14 CARBOXYPEPTIDASE A,B"/>
    <property type="match status" value="1"/>
</dbReference>
<organism evidence="10 11">
    <name type="scientific">Desertihabitans brevis</name>
    <dbReference type="NCBI Taxonomy" id="2268447"/>
    <lineage>
        <taxon>Bacteria</taxon>
        <taxon>Bacillati</taxon>
        <taxon>Actinomycetota</taxon>
        <taxon>Actinomycetes</taxon>
        <taxon>Propionibacteriales</taxon>
        <taxon>Propionibacteriaceae</taxon>
        <taxon>Desertihabitans</taxon>
    </lineage>
</organism>
<keyword evidence="4" id="KW-0378">Hydrolase</keyword>
<dbReference type="AlphaFoldDB" id="A0A367YTW0"/>
<evidence type="ECO:0000313" key="11">
    <source>
        <dbReference type="Proteomes" id="UP000252770"/>
    </source>
</evidence>
<keyword evidence="8" id="KW-0732">Signal</keyword>
<evidence type="ECO:0000256" key="5">
    <source>
        <dbReference type="ARBA" id="ARBA00022833"/>
    </source>
</evidence>
<name>A0A367YTW0_9ACTN</name>
<keyword evidence="5" id="KW-0862">Zinc</keyword>
<dbReference type="PROSITE" id="PS52035">
    <property type="entry name" value="PEPTIDASE_M14"/>
    <property type="match status" value="1"/>
</dbReference>
<evidence type="ECO:0000256" key="1">
    <source>
        <dbReference type="ARBA" id="ARBA00001947"/>
    </source>
</evidence>
<keyword evidence="3" id="KW-0645">Protease</keyword>
<feature type="signal peptide" evidence="8">
    <location>
        <begin position="1"/>
        <end position="33"/>
    </location>
</feature>
<dbReference type="PANTHER" id="PTHR11705:SF143">
    <property type="entry name" value="SLL0236 PROTEIN"/>
    <property type="match status" value="1"/>
</dbReference>
<comment type="caution">
    <text evidence="7">Lacks conserved residue(s) required for the propagation of feature annotation.</text>
</comment>
<evidence type="ECO:0000256" key="7">
    <source>
        <dbReference type="PROSITE-ProRule" id="PRU01379"/>
    </source>
</evidence>
<evidence type="ECO:0000256" key="4">
    <source>
        <dbReference type="ARBA" id="ARBA00022801"/>
    </source>
</evidence>
<evidence type="ECO:0000259" key="9">
    <source>
        <dbReference type="PROSITE" id="PS52035"/>
    </source>
</evidence>
<protein>
    <submittedName>
        <fullName evidence="10">Carboxypeptidase</fullName>
    </submittedName>
</protein>
<feature type="domain" description="Peptidase M14" evidence="9">
    <location>
        <begin position="64"/>
        <end position="303"/>
    </location>
</feature>
<keyword evidence="11" id="KW-1185">Reference proteome</keyword>
<dbReference type="EMBL" id="QOUI01000007">
    <property type="protein sequence ID" value="RCK69197.1"/>
    <property type="molecule type" value="Genomic_DNA"/>
</dbReference>
<dbReference type="RefSeq" id="WP_114127053.1">
    <property type="nucleotide sequence ID" value="NZ_QOUI01000007.1"/>
</dbReference>
<reference evidence="10 11" key="1">
    <citation type="submission" date="2018-07" db="EMBL/GenBank/DDBJ databases">
        <title>Desertimonas flava gen. nov. sp. nov.</title>
        <authorList>
            <person name="Liu S."/>
        </authorList>
    </citation>
    <scope>NUCLEOTIDE SEQUENCE [LARGE SCALE GENOMIC DNA]</scope>
    <source>
        <strain evidence="10 11">16Sb5-5</strain>
    </source>
</reference>
<evidence type="ECO:0000256" key="8">
    <source>
        <dbReference type="SAM" id="SignalP"/>
    </source>
</evidence>
<proteinExistence type="inferred from homology"/>
<dbReference type="InterPro" id="IPR000834">
    <property type="entry name" value="Peptidase_M14"/>
</dbReference>
<sequence>MPERPSRARLLVGGAVALTLTCSGLVAGSSASAEPVTTGGDLGRALAPAAEELPTPFEEAGGSEWTTFEESVAFYRELTTASQRVSVRTIGRSVERRPLQLVAVGEPGPKSQQEAAEGSVAFFVCSVHGDEPSGRESCMALARDLALSTDAAVADFLEGTTVLFINANPDGWVADTRQNAQDVDVNRDYLALETPEARAVVDVIREWEPDILNDLHEYGPREYYETDLLHLWPRNRNVDDELRDLAQEMSAEHAAGRVTAEGYTAGVYGQLVKDGEPFLQVAGDDQGRILRNYAGLVNVVGMLSETANEPLDEAEEADESLLNRRRVEVNYLSALGSLELVQQDPQRVAAATAAAAERQTTAGAEQSGVLYFGGQDDMIPTDPDLVEPEPMCGYQLDDDQVRSLGRTLARHGIEVTRTEDGDRVVELAQPTRGLIPLLLDERSQYRLTEATPLATC</sequence>
<accession>A0A367YTW0</accession>
<keyword evidence="10" id="KW-0121">Carboxypeptidase</keyword>
<comment type="similarity">
    <text evidence="2 7">Belongs to the peptidase M14 family.</text>
</comment>
<dbReference type="Pfam" id="PF00246">
    <property type="entry name" value="Peptidase_M14"/>
    <property type="match status" value="1"/>
</dbReference>
<dbReference type="GO" id="GO:0004181">
    <property type="term" value="F:metallocarboxypeptidase activity"/>
    <property type="evidence" value="ECO:0007669"/>
    <property type="project" value="InterPro"/>
</dbReference>
<dbReference type="GO" id="GO:0008270">
    <property type="term" value="F:zinc ion binding"/>
    <property type="evidence" value="ECO:0007669"/>
    <property type="project" value="InterPro"/>
</dbReference>
<evidence type="ECO:0000256" key="3">
    <source>
        <dbReference type="ARBA" id="ARBA00022670"/>
    </source>
</evidence>
<feature type="chain" id="PRO_5016802295" evidence="8">
    <location>
        <begin position="34"/>
        <end position="456"/>
    </location>
</feature>
<keyword evidence="6" id="KW-0482">Metalloprotease</keyword>
<gene>
    <name evidence="10" type="ORF">DT076_12765</name>
</gene>
<comment type="caution">
    <text evidence="10">The sequence shown here is derived from an EMBL/GenBank/DDBJ whole genome shotgun (WGS) entry which is preliminary data.</text>
</comment>
<dbReference type="GO" id="GO:0006508">
    <property type="term" value="P:proteolysis"/>
    <property type="evidence" value="ECO:0007669"/>
    <property type="project" value="UniProtKB-KW"/>
</dbReference>
<comment type="cofactor">
    <cofactor evidence="1">
        <name>Zn(2+)</name>
        <dbReference type="ChEBI" id="CHEBI:29105"/>
    </cofactor>
</comment>
<evidence type="ECO:0000256" key="6">
    <source>
        <dbReference type="ARBA" id="ARBA00023049"/>
    </source>
</evidence>
<dbReference type="Gene3D" id="3.40.630.10">
    <property type="entry name" value="Zn peptidases"/>
    <property type="match status" value="1"/>
</dbReference>
<evidence type="ECO:0000256" key="2">
    <source>
        <dbReference type="ARBA" id="ARBA00005988"/>
    </source>
</evidence>
<evidence type="ECO:0000313" key="10">
    <source>
        <dbReference type="EMBL" id="RCK69197.1"/>
    </source>
</evidence>
<dbReference type="GO" id="GO:0005615">
    <property type="term" value="C:extracellular space"/>
    <property type="evidence" value="ECO:0007669"/>
    <property type="project" value="TreeGrafter"/>
</dbReference>
<dbReference type="SUPFAM" id="SSF53187">
    <property type="entry name" value="Zn-dependent exopeptidases"/>
    <property type="match status" value="1"/>
</dbReference>
<dbReference type="SMART" id="SM00631">
    <property type="entry name" value="Zn_pept"/>
    <property type="match status" value="1"/>
</dbReference>